<feature type="compositionally biased region" description="Low complexity" evidence="1">
    <location>
        <begin position="970"/>
        <end position="982"/>
    </location>
</feature>
<sequence>MESFSGDAEESAEDVAGRKRSKIKDLKTRLFGKSKRAGGEGNTKLSQSASDITAGKDLGSEEDLVCAQAIMGSRALSHDSIFLDDLVMTEPEPTRVLSQENVHSKIKALQMTLQQQKMHLGPPPMVLPMRRPPDLSSQESLPHSPPHDSGEDNTSQETLTKAISQPTSRTLSPIPKPAPIKSLPSTPSHAFPLSVPSVSPSAAEVPSDFRTPAQFASRLDTSAARHRMSIKPRNQRASTKMKAAATVSQSHLDTMNNIDRPEPVKELKHHLGAQEEVTVETKEEEKVAVPIVHQRLPSKCAEMAPVTSEAVPKPTSQSFSKQDYVLPETVASQVPRVKPRRRVGSASGERPHSSFIESGLKEQRQGDLEKQLMPHDDNASGMAFRCSSASQEVQGDSEPTRGIKRYAQGSGSFHFSVTASKNRDGERPRSGSFLGVLEQAEARNRISREMEEKNREKEEVKEPREHPFALGRFRQEGAPPKTSAVPWDRSDSFKKVESVTAYKDAPADTGAAEAEEIESSQEEVEEAVEAKEPQEEQGKTAFGVKLRSTSHSLRFRLDTSSNRHSKSALGEDQGDQKCQEISEKKLQENASWMPSSSGEVRPADQTPSGFSPPVKHNAPFASETSDVQTTPANLKEAEATPREPQPAPQATSSEVSWMALAMEKTKSLQQLFISRFPRDFAGNLQANMQSSARPQAQAQPTNPTETFTQVRTQTVQAAKQPSAETNQSRSQAQTVKTSPGFLQQKASPVLSNASRDPQMSKHTSEDQMNTTKSASHSVVTTNPWTTHSPLRSPSQTDTSFQFAQGSATQSLAQSYLSSGQQQSSWSNRGLQSAQQLKPTPSAQTSAPAASSAVGSASAFASGRGEREASEQKEAPPLTSRRAFWSGSVSEKAAFLERRGEWTTPPGPKGVELRKTHTDMQGSGESPTLAKNAPVIKDTDERQAVNLAELSPTNVAERSREDRWSRKNAASSSSPSSSPTLPSVLQSMSDSGQPSWMELAKRKSMAWSDKTMD</sequence>
<dbReference type="GeneID" id="113008360"/>
<feature type="compositionally biased region" description="Polar residues" evidence="1">
    <location>
        <begin position="547"/>
        <end position="562"/>
    </location>
</feature>
<feature type="region of interest" description="Disordered" evidence="1">
    <location>
        <begin position="107"/>
        <end position="259"/>
    </location>
</feature>
<feature type="compositionally biased region" description="Basic and acidic residues" evidence="1">
    <location>
        <begin position="488"/>
        <end position="497"/>
    </location>
</feature>
<reference evidence="3 4" key="1">
    <citation type="submission" date="2018-05" db="EMBL/GenBank/DDBJ databases">
        <authorList>
            <person name="Datahose"/>
        </authorList>
    </citation>
    <scope>NUCLEOTIDE SEQUENCE</scope>
</reference>
<proteinExistence type="predicted"/>
<feature type="compositionally biased region" description="Polar residues" evidence="1">
    <location>
        <begin position="983"/>
        <end position="993"/>
    </location>
</feature>
<feature type="compositionally biased region" description="Polar residues" evidence="1">
    <location>
        <begin position="152"/>
        <end position="171"/>
    </location>
</feature>
<feature type="region of interest" description="Disordered" evidence="1">
    <location>
        <begin position="1"/>
        <end position="54"/>
    </location>
</feature>
<feature type="domain" description="DUF4592" evidence="2">
    <location>
        <begin position="116"/>
        <end position="240"/>
    </location>
</feature>
<feature type="compositionally biased region" description="Polar residues" evidence="1">
    <location>
        <begin position="766"/>
        <end position="808"/>
    </location>
</feature>
<keyword evidence="4" id="KW-1185">Reference proteome</keyword>
<dbReference type="RefSeq" id="XP_026001505.1">
    <property type="nucleotide sequence ID" value="XM_026145720.1"/>
</dbReference>
<dbReference type="CTD" id="101883152"/>
<dbReference type="PANTHER" id="PTHR47743">
    <property type="entry name" value="KIAA1210 / KIAA1211 FAMILY MEMBER"/>
    <property type="match status" value="1"/>
</dbReference>
<feature type="compositionally biased region" description="Basic and acidic residues" evidence="1">
    <location>
        <begin position="863"/>
        <end position="873"/>
    </location>
</feature>
<feature type="compositionally biased region" description="Polar residues" evidence="1">
    <location>
        <begin position="409"/>
        <end position="420"/>
    </location>
</feature>
<feature type="compositionally biased region" description="Polar residues" evidence="1">
    <location>
        <begin position="588"/>
        <end position="598"/>
    </location>
</feature>
<feature type="compositionally biased region" description="Polar residues" evidence="1">
    <location>
        <begin position="246"/>
        <end position="257"/>
    </location>
</feature>
<dbReference type="Pfam" id="PF15262">
    <property type="entry name" value="DUF4592"/>
    <property type="match status" value="1"/>
</dbReference>
<reference evidence="4" key="2">
    <citation type="submission" date="2023-03" db="EMBL/GenBank/DDBJ databases">
        <authorList>
            <consortium name="Wellcome Sanger Institute Data Sharing"/>
        </authorList>
    </citation>
    <scope>NUCLEOTIDE SEQUENCE [LARGE SCALE GENOMIC DNA]</scope>
</reference>
<evidence type="ECO:0000259" key="2">
    <source>
        <dbReference type="Pfam" id="PF15262"/>
    </source>
</evidence>
<reference evidence="3" key="4">
    <citation type="submission" date="2025-09" db="UniProtKB">
        <authorList>
            <consortium name="Ensembl"/>
        </authorList>
    </citation>
    <scope>IDENTIFICATION</scope>
</reference>
<feature type="compositionally biased region" description="Low complexity" evidence="1">
    <location>
        <begin position="194"/>
        <end position="206"/>
    </location>
</feature>
<feature type="compositionally biased region" description="Basic and acidic residues" evidence="1">
    <location>
        <begin position="528"/>
        <end position="538"/>
    </location>
</feature>
<feature type="compositionally biased region" description="Low complexity" evidence="1">
    <location>
        <begin position="809"/>
        <end position="826"/>
    </location>
</feature>
<feature type="compositionally biased region" description="Basic and acidic residues" evidence="1">
    <location>
        <begin position="574"/>
        <end position="587"/>
    </location>
</feature>
<feature type="compositionally biased region" description="Polar residues" evidence="1">
    <location>
        <begin position="827"/>
        <end position="837"/>
    </location>
</feature>
<dbReference type="InterPro" id="IPR026713">
    <property type="entry name" value="CRACD-like"/>
</dbReference>
<feature type="compositionally biased region" description="Low complexity" evidence="1">
    <location>
        <begin position="689"/>
        <end position="700"/>
    </location>
</feature>
<evidence type="ECO:0000256" key="1">
    <source>
        <dbReference type="SAM" id="MobiDB-lite"/>
    </source>
</evidence>
<feature type="region of interest" description="Disordered" evidence="1">
    <location>
        <begin position="684"/>
        <end position="1012"/>
    </location>
</feature>
<reference evidence="3" key="3">
    <citation type="submission" date="2025-08" db="UniProtKB">
        <authorList>
            <consortium name="Ensembl"/>
        </authorList>
    </citation>
    <scope>IDENTIFICATION</scope>
</reference>
<accession>A0A3P8NBT2</accession>
<feature type="region of interest" description="Disordered" evidence="1">
    <location>
        <begin position="330"/>
        <end position="654"/>
    </location>
</feature>
<dbReference type="Bgee" id="ENSACLG00000001541">
    <property type="expression patterns" value="Expressed in camera-type eye and 1 other cell type or tissue"/>
</dbReference>
<evidence type="ECO:0000313" key="3">
    <source>
        <dbReference type="Ensembl" id="ENSACLP00000002223.1"/>
    </source>
</evidence>
<organism evidence="3 4">
    <name type="scientific">Astatotilapia calliptera</name>
    <name type="common">Eastern happy</name>
    <name type="synonym">Chromis callipterus</name>
    <dbReference type="NCBI Taxonomy" id="8154"/>
    <lineage>
        <taxon>Eukaryota</taxon>
        <taxon>Metazoa</taxon>
        <taxon>Chordata</taxon>
        <taxon>Craniata</taxon>
        <taxon>Vertebrata</taxon>
        <taxon>Euteleostomi</taxon>
        <taxon>Actinopterygii</taxon>
        <taxon>Neopterygii</taxon>
        <taxon>Teleostei</taxon>
        <taxon>Neoteleostei</taxon>
        <taxon>Acanthomorphata</taxon>
        <taxon>Ovalentaria</taxon>
        <taxon>Cichlomorphae</taxon>
        <taxon>Cichliformes</taxon>
        <taxon>Cichlidae</taxon>
        <taxon>African cichlids</taxon>
        <taxon>Pseudocrenilabrinae</taxon>
        <taxon>Haplochromini</taxon>
        <taxon>Astatotilapia</taxon>
    </lineage>
</organism>
<dbReference type="InterPro" id="IPR028030">
    <property type="entry name" value="DUF4592"/>
</dbReference>
<protein>
    <recommendedName>
        <fullName evidence="2">DUF4592 domain-containing protein</fullName>
    </recommendedName>
</protein>
<dbReference type="PANTHER" id="PTHR47743:SF1">
    <property type="entry name" value="CRACD-LIKE PROTEIN"/>
    <property type="match status" value="1"/>
</dbReference>
<feature type="compositionally biased region" description="Basic and acidic residues" evidence="1">
    <location>
        <begin position="440"/>
        <end position="467"/>
    </location>
</feature>
<dbReference type="OrthoDB" id="9944945at2759"/>
<dbReference type="AlphaFoldDB" id="A0A3P8NBT2"/>
<dbReference type="GeneTree" id="ENSGT00940000163031"/>
<feature type="compositionally biased region" description="Low complexity" evidence="1">
    <location>
        <begin position="838"/>
        <end position="861"/>
    </location>
</feature>
<dbReference type="STRING" id="8154.ENSACLP00000002223"/>
<dbReference type="Proteomes" id="UP000265100">
    <property type="component" value="Chromosome 16"/>
</dbReference>
<name>A0A3P8NBT2_ASTCA</name>
<dbReference type="OMA" id="MEAHTTS"/>
<feature type="compositionally biased region" description="Polar residues" evidence="1">
    <location>
        <begin position="622"/>
        <end position="632"/>
    </location>
</feature>
<feature type="compositionally biased region" description="Polar residues" evidence="1">
    <location>
        <begin position="701"/>
        <end position="757"/>
    </location>
</feature>
<feature type="compositionally biased region" description="Basic residues" evidence="1">
    <location>
        <begin position="224"/>
        <end position="234"/>
    </location>
</feature>
<dbReference type="Ensembl" id="ENSACLT00000002272.2">
    <property type="protein sequence ID" value="ENSACLP00000002223.1"/>
    <property type="gene ID" value="ENSACLG00000001541.2"/>
</dbReference>
<feature type="compositionally biased region" description="Basic and acidic residues" evidence="1">
    <location>
        <begin position="359"/>
        <end position="378"/>
    </location>
</feature>
<feature type="compositionally biased region" description="Acidic residues" evidence="1">
    <location>
        <begin position="513"/>
        <end position="527"/>
    </location>
</feature>
<dbReference type="RefSeq" id="XP_026001506.1">
    <property type="nucleotide sequence ID" value="XM_026145721.1"/>
</dbReference>
<evidence type="ECO:0000313" key="4">
    <source>
        <dbReference type="Proteomes" id="UP000265100"/>
    </source>
</evidence>